<evidence type="ECO:0000313" key="2">
    <source>
        <dbReference type="Proteomes" id="UP000500961"/>
    </source>
</evidence>
<reference evidence="1 2" key="1">
    <citation type="submission" date="2019-07" db="EMBL/GenBank/DDBJ databases">
        <title>Thalassofilum flectens gen. nov., sp. nov., a novel moderate thermophilic anaerobe from a shallow sea hot spring in Kunashir Island (Russia), representing a new family in the order Bacteroidales, and proposal of Thalassofilacea fam. nov.</title>
        <authorList>
            <person name="Kochetkova T.V."/>
            <person name="Podosokorskaya O.A."/>
            <person name="Novikov A."/>
            <person name="Elcheninov A.G."/>
            <person name="Toshchakov S.V."/>
            <person name="Kublanov I.V."/>
        </authorList>
    </citation>
    <scope>NUCLEOTIDE SEQUENCE [LARGE SCALE GENOMIC DNA]</scope>
    <source>
        <strain evidence="1 2">38-H</strain>
    </source>
</reference>
<dbReference type="KEGG" id="ttz:FHG85_00575"/>
<accession>A0A7D4BEY5</accession>
<evidence type="ECO:0008006" key="3">
    <source>
        <dbReference type="Google" id="ProtNLM"/>
    </source>
</evidence>
<protein>
    <recommendedName>
        <fullName evidence="3">Outer membrane protein beta-barrel domain-containing protein</fullName>
    </recommendedName>
</protein>
<dbReference type="EMBL" id="CP041345">
    <property type="protein sequence ID" value="QKG81183.1"/>
    <property type="molecule type" value="Genomic_DNA"/>
</dbReference>
<dbReference type="Proteomes" id="UP000500961">
    <property type="component" value="Chromosome"/>
</dbReference>
<proteinExistence type="predicted"/>
<keyword evidence="2" id="KW-1185">Reference proteome</keyword>
<name>A0A7D4BEY5_9BACT</name>
<sequence length="165" mass="19130">MKPYWFAPTQFKFQYAGSIGFISIGAGYQLRHGYQPTLLYGFLDNNFGGSNVTVHTISLKNRFNLSEKPILGFFTPIAGISVNWGITHNTFKRLPPHYRENYYFQNKVHLSPFWGGEFQIPIAQNTLGIYFEFSTLDAYLLEFVRTDFVRWNDVWSLGLGMTLYL</sequence>
<evidence type="ECO:0000313" key="1">
    <source>
        <dbReference type="EMBL" id="QKG81183.1"/>
    </source>
</evidence>
<organism evidence="1 2">
    <name type="scientific">Tenuifilum thalassicum</name>
    <dbReference type="NCBI Taxonomy" id="2590900"/>
    <lineage>
        <taxon>Bacteria</taxon>
        <taxon>Pseudomonadati</taxon>
        <taxon>Bacteroidota</taxon>
        <taxon>Bacteroidia</taxon>
        <taxon>Bacteroidales</taxon>
        <taxon>Tenuifilaceae</taxon>
        <taxon>Tenuifilum</taxon>
    </lineage>
</organism>
<dbReference type="AlphaFoldDB" id="A0A7D4BEY5"/>
<gene>
    <name evidence="1" type="ORF">FHG85_00575</name>
</gene>